<dbReference type="NCBIfam" id="TIGR00481">
    <property type="entry name" value="YbhB/YbcL family Raf kinase inhibitor-like protein"/>
    <property type="match status" value="1"/>
</dbReference>
<dbReference type="PANTHER" id="PTHR30289">
    <property type="entry name" value="UNCHARACTERIZED PROTEIN YBCL-RELATED"/>
    <property type="match status" value="1"/>
</dbReference>
<sequence>MQLTSPAWADGGVIPQTYTCDGEDMSPPLEINNVPVGAKSLALVVDDPDAPSGSFIHWLVWNIKPSAKSLMEGKIPAEASAGSSSFGRVGYGGPCPPEGDHRYIFKLLALNLELDLPVSTTIKEFNQAIAGHVIEEATLTGTYRRD</sequence>
<name>A0A2H0RGW1_9BACT</name>
<protein>
    <submittedName>
        <fullName evidence="1">YbhB/YbcL family Raf kinase inhibitor-like protein</fullName>
    </submittedName>
</protein>
<dbReference type="InterPro" id="IPR005247">
    <property type="entry name" value="YbhB_YbcL/LppC-like"/>
</dbReference>
<dbReference type="PANTHER" id="PTHR30289:SF1">
    <property type="entry name" value="PEBP (PHOSPHATIDYLETHANOLAMINE-BINDING PROTEIN) FAMILY PROTEIN"/>
    <property type="match status" value="1"/>
</dbReference>
<evidence type="ECO:0000313" key="1">
    <source>
        <dbReference type="EMBL" id="PIR45626.1"/>
    </source>
</evidence>
<dbReference type="Gene3D" id="3.90.280.10">
    <property type="entry name" value="PEBP-like"/>
    <property type="match status" value="1"/>
</dbReference>
<dbReference type="SUPFAM" id="SSF49777">
    <property type="entry name" value="PEBP-like"/>
    <property type="match status" value="1"/>
</dbReference>
<dbReference type="CDD" id="cd00865">
    <property type="entry name" value="PEBP_bact_arch"/>
    <property type="match status" value="1"/>
</dbReference>
<comment type="caution">
    <text evidence="1">The sequence shown here is derived from an EMBL/GenBank/DDBJ whole genome shotgun (WGS) entry which is preliminary data.</text>
</comment>
<accession>A0A2H0RGW1</accession>
<dbReference type="Proteomes" id="UP000230906">
    <property type="component" value="Unassembled WGS sequence"/>
</dbReference>
<proteinExistence type="predicted"/>
<gene>
    <name evidence="1" type="ORF">COV09_00430</name>
</gene>
<dbReference type="AlphaFoldDB" id="A0A2H0RGW1"/>
<dbReference type="EMBL" id="PCYJ01000008">
    <property type="protein sequence ID" value="PIR45626.1"/>
    <property type="molecule type" value="Genomic_DNA"/>
</dbReference>
<organism evidence="1 2">
    <name type="scientific">Candidatus Vogelbacteria bacterium CG10_big_fil_rev_8_21_14_0_10_50_13</name>
    <dbReference type="NCBI Taxonomy" id="1975044"/>
    <lineage>
        <taxon>Bacteria</taxon>
        <taxon>Candidatus Vogeliibacteriota</taxon>
    </lineage>
</organism>
<reference evidence="1 2" key="1">
    <citation type="submission" date="2017-09" db="EMBL/GenBank/DDBJ databases">
        <title>Depth-based differentiation of microbial function through sediment-hosted aquifers and enrichment of novel symbionts in the deep terrestrial subsurface.</title>
        <authorList>
            <person name="Probst A.J."/>
            <person name="Ladd B."/>
            <person name="Jarett J.K."/>
            <person name="Geller-Mcgrath D.E."/>
            <person name="Sieber C.M."/>
            <person name="Emerson J.B."/>
            <person name="Anantharaman K."/>
            <person name="Thomas B.C."/>
            <person name="Malmstrom R."/>
            <person name="Stieglmeier M."/>
            <person name="Klingl A."/>
            <person name="Woyke T."/>
            <person name="Ryan C.M."/>
            <person name="Banfield J.F."/>
        </authorList>
    </citation>
    <scope>NUCLEOTIDE SEQUENCE [LARGE SCALE GENOMIC DNA]</scope>
    <source>
        <strain evidence="1">CG10_big_fil_rev_8_21_14_0_10_50_13</strain>
    </source>
</reference>
<dbReference type="InterPro" id="IPR036610">
    <property type="entry name" value="PEBP-like_sf"/>
</dbReference>
<dbReference type="Pfam" id="PF01161">
    <property type="entry name" value="PBP"/>
    <property type="match status" value="1"/>
</dbReference>
<evidence type="ECO:0000313" key="2">
    <source>
        <dbReference type="Proteomes" id="UP000230906"/>
    </source>
</evidence>
<dbReference type="InterPro" id="IPR008914">
    <property type="entry name" value="PEBP"/>
</dbReference>